<feature type="non-terminal residue" evidence="1">
    <location>
        <position position="1"/>
    </location>
</feature>
<dbReference type="Proteomes" id="UP000233551">
    <property type="component" value="Unassembled WGS sequence"/>
</dbReference>
<evidence type="ECO:0008006" key="3">
    <source>
        <dbReference type="Google" id="ProtNLM"/>
    </source>
</evidence>
<keyword evidence="2" id="KW-1185">Reference proteome</keyword>
<dbReference type="InterPro" id="IPR024738">
    <property type="entry name" value="Hfi1/Tada1"/>
</dbReference>
<dbReference type="GO" id="GO:0006357">
    <property type="term" value="P:regulation of transcription by RNA polymerase II"/>
    <property type="evidence" value="ECO:0007669"/>
    <property type="project" value="TreeGrafter"/>
</dbReference>
<dbReference type="AlphaFoldDB" id="A0A2I0I8D0"/>
<name>A0A2I0I8D0_PUNGR</name>
<dbReference type="PANTHER" id="PTHR21277:SF37">
    <property type="entry name" value="TRANSCRIPTIONAL COACTIVATOR HFI1_TRANSCRIPTIONAL ADAPTER 1"/>
    <property type="match status" value="1"/>
</dbReference>
<comment type="caution">
    <text evidence="1">The sequence shown here is derived from an EMBL/GenBank/DDBJ whole genome shotgun (WGS) entry which is preliminary data.</text>
</comment>
<dbReference type="CDD" id="cd22933">
    <property type="entry name" value="HFD_HFI1"/>
    <property type="match status" value="1"/>
</dbReference>
<dbReference type="Pfam" id="PF12767">
    <property type="entry name" value="SAGA-Tad1"/>
    <property type="match status" value="1"/>
</dbReference>
<proteinExistence type="predicted"/>
<dbReference type="PANTHER" id="PTHR21277">
    <property type="entry name" value="TRANSCRIPTIONAL ADAPTER 1"/>
    <property type="match status" value="1"/>
</dbReference>
<evidence type="ECO:0000313" key="2">
    <source>
        <dbReference type="Proteomes" id="UP000233551"/>
    </source>
</evidence>
<dbReference type="EMBL" id="PGOL01003640">
    <property type="protein sequence ID" value="PKI40259.1"/>
    <property type="molecule type" value="Genomic_DNA"/>
</dbReference>
<accession>A0A2I0I8D0</accession>
<organism evidence="1 2">
    <name type="scientific">Punica granatum</name>
    <name type="common">Pomegranate</name>
    <dbReference type="NCBI Taxonomy" id="22663"/>
    <lineage>
        <taxon>Eukaryota</taxon>
        <taxon>Viridiplantae</taxon>
        <taxon>Streptophyta</taxon>
        <taxon>Embryophyta</taxon>
        <taxon>Tracheophyta</taxon>
        <taxon>Spermatophyta</taxon>
        <taxon>Magnoliopsida</taxon>
        <taxon>eudicotyledons</taxon>
        <taxon>Gunneridae</taxon>
        <taxon>Pentapetalae</taxon>
        <taxon>rosids</taxon>
        <taxon>malvids</taxon>
        <taxon>Myrtales</taxon>
        <taxon>Lythraceae</taxon>
        <taxon>Punica</taxon>
    </lineage>
</organism>
<dbReference type="GO" id="GO:0003713">
    <property type="term" value="F:transcription coactivator activity"/>
    <property type="evidence" value="ECO:0007669"/>
    <property type="project" value="TreeGrafter"/>
</dbReference>
<protein>
    <recommendedName>
        <fullName evidence="3">Transcriptional coactivator Hfi1/Transcriptional adapter 1</fullName>
    </recommendedName>
</protein>
<sequence>EEEEEEEEEAEAVAVGKKAQWSVKEERKLWEGNYFVSAFTSNSLWAILQQVTRIRAVTAICLLKLYDWCCSHNSCELNPWYQFRLLSGISKFIGLNLEGTLCTVHLSSCSQFGGLEASWCGLWIHHDIMQPPNRHLRINLSELKARLVKRLGPERSDQYFDCLSRLLSLRLSKFEFDKLCLKLLGKENLPLHNQLIRAVLQNACSAKIPPPMPGHIRGACLASENEPLPLRKNSITSPPLNGERNLVSRPDCLGNKIGYGVLESGTLKSCDSQKPLQHHQELMGDIFVSGYNRGKSRALVVEGENNVYEFSRSQLQAPVGTPCHPGTARSRCSRSYDSGGLLNTDSLREQMQHIATYQGLEGVTVDCASLLNIGLNSYLKTLIGSCIQLARTRSVSKLCQHRSFQRDQLQQKLVNGVFLQEDTLRFPITMSDFKAAMELRPQELGEEDWPLLLEKISVHAMKG</sequence>
<evidence type="ECO:0000313" key="1">
    <source>
        <dbReference type="EMBL" id="PKI40259.1"/>
    </source>
</evidence>
<reference evidence="1 2" key="1">
    <citation type="submission" date="2017-11" db="EMBL/GenBank/DDBJ databases">
        <title>De-novo sequencing of pomegranate (Punica granatum L.) genome.</title>
        <authorList>
            <person name="Akparov Z."/>
            <person name="Amiraslanov A."/>
            <person name="Hajiyeva S."/>
            <person name="Abbasov M."/>
            <person name="Kaur K."/>
            <person name="Hamwieh A."/>
            <person name="Solovyev V."/>
            <person name="Salamov A."/>
            <person name="Braich B."/>
            <person name="Kosarev P."/>
            <person name="Mahmoud A."/>
            <person name="Hajiyev E."/>
            <person name="Babayeva S."/>
            <person name="Izzatullayeva V."/>
            <person name="Mammadov A."/>
            <person name="Mammadov A."/>
            <person name="Sharifova S."/>
            <person name="Ojaghi J."/>
            <person name="Eynullazada K."/>
            <person name="Bayramov B."/>
            <person name="Abdulazimova A."/>
            <person name="Shahmuradov I."/>
        </authorList>
    </citation>
    <scope>NUCLEOTIDE SEQUENCE [LARGE SCALE GENOMIC DNA]</scope>
    <source>
        <strain evidence="2">cv. AG2017</strain>
        <tissue evidence="1">Leaf</tissue>
    </source>
</reference>
<gene>
    <name evidence="1" type="ORF">CRG98_039377</name>
</gene>
<dbReference type="GO" id="GO:0000124">
    <property type="term" value="C:SAGA complex"/>
    <property type="evidence" value="ECO:0007669"/>
    <property type="project" value="TreeGrafter"/>
</dbReference>